<sequence>MGNYISRTGASDFVATVQPYDDYKARKTIVLPEATVDCLRDKIIEVFGESPESALHIYYRAITNPLTHQPRYLLSKNADLIAGHFGVGTNVCVYYQHSKTDAKTIINNEKSLKLALINSDQVFFESLDNRENKTIPNETRLSIVSNRDAKSRKNSGLFISYNWSTKVHVNAVVDKLQAIKPDLLIWRDTEKMESDIYDSMGSGISGCQVVIACFSLGYLQSRNCMKELKFADELKKTIIPVYFFEDADNIDSLKNEYSSAFLIVAGKLYTNFKRMNPLDSEWDLTFNGFVKEVESALSKVPHTLVVSPLDVWLQPESFDADLQAYAEEYVPGTRKWIVPALKAWTLTKERVMYLNGGAGTGKSLIVYSLTKNLPTSFVIGALFICRYNNARKSNPIVLVCTIVSSLCLALGGAFKQHVEAEMKEDLVCVKEGKQSLLKTPIEAFKVLVVDGLNKCLASEWQSKTLLIIIDALDELNKDTRHSVLTILTVLCPQLPEFVKIITTGRPERDIYYLLQELSPFVLSPSSNNNTADLELCCGENSKRDSGREVLQALVDKAEGLFIYARNVSEYIKNQNLTPKQALTDIQSLTSGSDGVYKAIIERELQSNRAERLALFKHVFAVLLTAQRPLTLTSLSNLGGLALNEVESVVAEFRSILKIEVGGVVSAIHKSVKDFFTDNTRCGAEFFIQITDASLAVRCVQILIVNLSRNMATLDPARLYSKDELTQLTVLNEDVEYAVLFWGTHFSLGFSSASVHDQNRVIMLLHQFCTKTLVYYLEALLLMTKLNDVFAMIESVSFVLSSCTHLEDVKTVLSLLTDLKYVAFNFRTQLLASPLQVYNHALIGVPQETMYYQLYSHLASAHITIGAEKKWGPFTLVGHSGVVYSVAFSPDGKTVVSGSNDKTVKVWSVETGECVKTIVGHSALVNCVVFLPDSKTVVSGSNDKTIKVWSVETGKCVKTFGHSGEVYSVAFSPDYKTMVCGSFLETFKLWSVETGENFKTFKGHKGGVSSIVFSPDGKTLVSRSNDRTVKIWSVETAECVKTLPDAVSSIAVSPDSKTVISGAVDRTLKLWSLETGECIKSFVGSGPVAFSPDGKTVISGANNHTLKLWSVETGECVKTFEGHTEGVLSVAFSPDGKTVVSGSIDKTVKLWPLETGELSKNPQGHSDWVNSVTLSPDGKTVATGSDDRTVKVWSVETGECVKTLKGHYTSVRSVGFSPDSKTVISGSHDLTVKMWCIETGECFRTFEGHYEVVICVAVSSDSKTVVSGSTDRTIRVWSVETGENVKTIVGHSDGVYSVAFSPDSKTMVSGSNDKTVKVWCIETGECLKTFEGHSGNVRSVAFSLDSMTVVSGSDDGTVKLWSVETGECLQSHIRDAIKTTQVFFVSAWSVLNGWLSQDLILLYFFGKEFHSISHLSVAWIAGNNVCCLTLKN</sequence>
<feature type="repeat" description="WD" evidence="3">
    <location>
        <begin position="1119"/>
        <end position="1160"/>
    </location>
</feature>
<feature type="repeat" description="WD" evidence="3">
    <location>
        <begin position="958"/>
        <end position="999"/>
    </location>
</feature>
<dbReference type="InterPro" id="IPR056884">
    <property type="entry name" value="NPHP3-like_N"/>
</dbReference>
<dbReference type="STRING" id="329046.A0A1Y2BCD9"/>
<dbReference type="InterPro" id="IPR036322">
    <property type="entry name" value="WD40_repeat_dom_sf"/>
</dbReference>
<dbReference type="InterPro" id="IPR050349">
    <property type="entry name" value="WD_LIS1/nudF_dynein_reg"/>
</dbReference>
<dbReference type="CDD" id="cd00200">
    <property type="entry name" value="WD40"/>
    <property type="match status" value="2"/>
</dbReference>
<feature type="repeat" description="WD" evidence="3">
    <location>
        <begin position="917"/>
        <end position="958"/>
    </location>
</feature>
<gene>
    <name evidence="5" type="ORF">BCR33DRAFT_771470</name>
</gene>
<dbReference type="Gene3D" id="3.40.50.300">
    <property type="entry name" value="P-loop containing nucleotide triphosphate hydrolases"/>
    <property type="match status" value="1"/>
</dbReference>
<keyword evidence="2" id="KW-0677">Repeat</keyword>
<dbReference type="Proteomes" id="UP000193642">
    <property type="component" value="Unassembled WGS sequence"/>
</dbReference>
<dbReference type="PANTHER" id="PTHR44129">
    <property type="entry name" value="WD REPEAT-CONTAINING PROTEIN POP1"/>
    <property type="match status" value="1"/>
</dbReference>
<feature type="repeat" description="WD" evidence="3">
    <location>
        <begin position="1329"/>
        <end position="1370"/>
    </location>
</feature>
<dbReference type="Pfam" id="PF24883">
    <property type="entry name" value="NPHP3_N"/>
    <property type="match status" value="1"/>
</dbReference>
<feature type="repeat" description="WD" evidence="3">
    <location>
        <begin position="1245"/>
        <end position="1286"/>
    </location>
</feature>
<dbReference type="PROSITE" id="PS50294">
    <property type="entry name" value="WD_REPEATS_REGION"/>
    <property type="match status" value="11"/>
</dbReference>
<dbReference type="SUPFAM" id="SSF52540">
    <property type="entry name" value="P-loop containing nucleoside triphosphate hydrolases"/>
    <property type="match status" value="1"/>
</dbReference>
<reference evidence="5 6" key="1">
    <citation type="submission" date="2016-07" db="EMBL/GenBank/DDBJ databases">
        <title>Pervasive Adenine N6-methylation of Active Genes in Fungi.</title>
        <authorList>
            <consortium name="DOE Joint Genome Institute"/>
            <person name="Mondo S.J."/>
            <person name="Dannebaum R.O."/>
            <person name="Kuo R.C."/>
            <person name="Labutti K."/>
            <person name="Haridas S."/>
            <person name="Kuo A."/>
            <person name="Salamov A."/>
            <person name="Ahrendt S.R."/>
            <person name="Lipzen A."/>
            <person name="Sullivan W."/>
            <person name="Andreopoulos W.B."/>
            <person name="Clum A."/>
            <person name="Lindquist E."/>
            <person name="Daum C."/>
            <person name="Ramamoorthy G.K."/>
            <person name="Gryganskyi A."/>
            <person name="Culley D."/>
            <person name="Magnuson J.K."/>
            <person name="James T.Y."/>
            <person name="O'Malley M.A."/>
            <person name="Stajich J.E."/>
            <person name="Spatafora J.W."/>
            <person name="Visel A."/>
            <person name="Grigoriev I.V."/>
        </authorList>
    </citation>
    <scope>NUCLEOTIDE SEQUENCE [LARGE SCALE GENOMIC DNA]</scope>
    <source>
        <strain evidence="5 6">JEL800</strain>
    </source>
</reference>
<dbReference type="InterPro" id="IPR000157">
    <property type="entry name" value="TIR_dom"/>
</dbReference>
<dbReference type="PROSITE" id="PS50082">
    <property type="entry name" value="WD_REPEATS_2"/>
    <property type="match status" value="12"/>
</dbReference>
<feature type="repeat" description="WD" evidence="3">
    <location>
        <begin position="1161"/>
        <end position="1202"/>
    </location>
</feature>
<evidence type="ECO:0000256" key="2">
    <source>
        <dbReference type="ARBA" id="ARBA00022737"/>
    </source>
</evidence>
<feature type="repeat" description="WD" evidence="3">
    <location>
        <begin position="1287"/>
        <end position="1328"/>
    </location>
</feature>
<dbReference type="InterPro" id="IPR020472">
    <property type="entry name" value="WD40_PAC1"/>
</dbReference>
<comment type="caution">
    <text evidence="5">The sequence shown here is derived from an EMBL/GenBank/DDBJ whole genome shotgun (WGS) entry which is preliminary data.</text>
</comment>
<dbReference type="PRINTS" id="PR00320">
    <property type="entry name" value="GPROTEINBRPT"/>
</dbReference>
<evidence type="ECO:0000313" key="5">
    <source>
        <dbReference type="EMBL" id="ORY32489.1"/>
    </source>
</evidence>
<dbReference type="SUPFAM" id="SSF50978">
    <property type="entry name" value="WD40 repeat-like"/>
    <property type="match status" value="2"/>
</dbReference>
<dbReference type="Pfam" id="PF00400">
    <property type="entry name" value="WD40"/>
    <property type="match status" value="12"/>
</dbReference>
<evidence type="ECO:0000313" key="6">
    <source>
        <dbReference type="Proteomes" id="UP000193642"/>
    </source>
</evidence>
<dbReference type="InterPro" id="IPR035897">
    <property type="entry name" value="Toll_tir_struct_dom_sf"/>
</dbReference>
<dbReference type="Pfam" id="PF13676">
    <property type="entry name" value="TIR_2"/>
    <property type="match status" value="1"/>
</dbReference>
<feature type="repeat" description="WD" evidence="3">
    <location>
        <begin position="1039"/>
        <end position="1080"/>
    </location>
</feature>
<dbReference type="SUPFAM" id="SSF52200">
    <property type="entry name" value="Toll/Interleukin receptor TIR domain"/>
    <property type="match status" value="1"/>
</dbReference>
<protein>
    <submittedName>
        <fullName evidence="5">WD40 repeat-like protein</fullName>
    </submittedName>
</protein>
<dbReference type="Gene3D" id="2.130.10.10">
    <property type="entry name" value="YVTN repeat-like/Quinoprotein amine dehydrogenase"/>
    <property type="match status" value="4"/>
</dbReference>
<proteinExistence type="predicted"/>
<accession>A0A1Y2BCD9</accession>
<keyword evidence="1 3" id="KW-0853">WD repeat</keyword>
<dbReference type="Gene3D" id="3.40.50.10140">
    <property type="entry name" value="Toll/interleukin-1 receptor homology (TIR) domain"/>
    <property type="match status" value="1"/>
</dbReference>
<keyword evidence="6" id="KW-1185">Reference proteome</keyword>
<dbReference type="OrthoDB" id="2146628at2759"/>
<dbReference type="InterPro" id="IPR001680">
    <property type="entry name" value="WD40_rpt"/>
</dbReference>
<dbReference type="EMBL" id="MCGO01000071">
    <property type="protein sequence ID" value="ORY32489.1"/>
    <property type="molecule type" value="Genomic_DNA"/>
</dbReference>
<name>A0A1Y2BCD9_9FUNG</name>
<feature type="repeat" description="WD" evidence="3">
    <location>
        <begin position="1000"/>
        <end position="1041"/>
    </location>
</feature>
<dbReference type="InterPro" id="IPR015943">
    <property type="entry name" value="WD40/YVTN_repeat-like_dom_sf"/>
</dbReference>
<feature type="domain" description="NACHT" evidence="4">
    <location>
        <begin position="350"/>
        <end position="506"/>
    </location>
</feature>
<evidence type="ECO:0000256" key="3">
    <source>
        <dbReference type="PROSITE-ProRule" id="PRU00221"/>
    </source>
</evidence>
<evidence type="ECO:0000259" key="4">
    <source>
        <dbReference type="PROSITE" id="PS50837"/>
    </source>
</evidence>
<dbReference type="GO" id="GO:0007165">
    <property type="term" value="P:signal transduction"/>
    <property type="evidence" value="ECO:0007669"/>
    <property type="project" value="InterPro"/>
</dbReference>
<feature type="repeat" description="WD" evidence="3">
    <location>
        <begin position="1087"/>
        <end position="1118"/>
    </location>
</feature>
<organism evidence="5 6">
    <name type="scientific">Rhizoclosmatium globosum</name>
    <dbReference type="NCBI Taxonomy" id="329046"/>
    <lineage>
        <taxon>Eukaryota</taxon>
        <taxon>Fungi</taxon>
        <taxon>Fungi incertae sedis</taxon>
        <taxon>Chytridiomycota</taxon>
        <taxon>Chytridiomycota incertae sedis</taxon>
        <taxon>Chytridiomycetes</taxon>
        <taxon>Chytridiales</taxon>
        <taxon>Chytriomycetaceae</taxon>
        <taxon>Rhizoclosmatium</taxon>
    </lineage>
</organism>
<feature type="repeat" description="WD" evidence="3">
    <location>
        <begin position="1203"/>
        <end position="1244"/>
    </location>
</feature>
<dbReference type="InterPro" id="IPR027417">
    <property type="entry name" value="P-loop_NTPase"/>
</dbReference>
<dbReference type="InterPro" id="IPR007111">
    <property type="entry name" value="NACHT_NTPase"/>
</dbReference>
<dbReference type="PROSITE" id="PS50837">
    <property type="entry name" value="NACHT"/>
    <property type="match status" value="1"/>
</dbReference>
<dbReference type="SMART" id="SM00320">
    <property type="entry name" value="WD40"/>
    <property type="match status" value="12"/>
</dbReference>
<evidence type="ECO:0000256" key="1">
    <source>
        <dbReference type="ARBA" id="ARBA00022574"/>
    </source>
</evidence>
<feature type="repeat" description="WD" evidence="3">
    <location>
        <begin position="875"/>
        <end position="916"/>
    </location>
</feature>